<name>A0ABQ9W1V0_SAGOE</name>
<dbReference type="EMBL" id="JASSZA010000004">
    <property type="protein sequence ID" value="KAK2114367.1"/>
    <property type="molecule type" value="Genomic_DNA"/>
</dbReference>
<organism evidence="4 5">
    <name type="scientific">Saguinus oedipus</name>
    <name type="common">Cotton-top tamarin</name>
    <name type="synonym">Oedipomidas oedipus</name>
    <dbReference type="NCBI Taxonomy" id="9490"/>
    <lineage>
        <taxon>Eukaryota</taxon>
        <taxon>Metazoa</taxon>
        <taxon>Chordata</taxon>
        <taxon>Craniata</taxon>
        <taxon>Vertebrata</taxon>
        <taxon>Euteleostomi</taxon>
        <taxon>Mammalia</taxon>
        <taxon>Eutheria</taxon>
        <taxon>Euarchontoglires</taxon>
        <taxon>Primates</taxon>
        <taxon>Haplorrhini</taxon>
        <taxon>Platyrrhini</taxon>
        <taxon>Cebidae</taxon>
        <taxon>Callitrichinae</taxon>
        <taxon>Saguinus</taxon>
    </lineage>
</organism>
<proteinExistence type="inferred from homology"/>
<dbReference type="Pfam" id="PF00171">
    <property type="entry name" value="Aldedh"/>
    <property type="match status" value="1"/>
</dbReference>
<protein>
    <submittedName>
        <fullName evidence="4">Aldehyde dehydrogenase 8 member A1</fullName>
    </submittedName>
</protein>
<dbReference type="Proteomes" id="UP001266305">
    <property type="component" value="Unassembled WGS sequence"/>
</dbReference>
<comment type="similarity">
    <text evidence="1">Belongs to the aldehyde dehydrogenase family.</text>
</comment>
<dbReference type="Gene3D" id="3.40.605.10">
    <property type="entry name" value="Aldehyde Dehydrogenase, Chain A, domain 1"/>
    <property type="match status" value="1"/>
</dbReference>
<dbReference type="InterPro" id="IPR016161">
    <property type="entry name" value="Ald_DH/histidinol_DH"/>
</dbReference>
<evidence type="ECO:0000313" key="5">
    <source>
        <dbReference type="Proteomes" id="UP001266305"/>
    </source>
</evidence>
<evidence type="ECO:0000313" key="4">
    <source>
        <dbReference type="EMBL" id="KAK2114367.1"/>
    </source>
</evidence>
<dbReference type="InterPro" id="IPR016162">
    <property type="entry name" value="Ald_DH_N"/>
</dbReference>
<dbReference type="SUPFAM" id="SSF53720">
    <property type="entry name" value="ALDH-like"/>
    <property type="match status" value="1"/>
</dbReference>
<sequence>MTLSPICSSKIEAAVKAAREAFPGWSSWSPQARSRVLNQVADLLEQSLEEFAQAESKDQGKTLALARTMDIPRSVQNFRFFASSILHHTSECTQMDHLGCMHYTVRSPVGVAGLISPWNLPLYLLTWKIAPAMAAGNTVIAKPSELTSVTAWMLCKLLDKA</sequence>
<evidence type="ECO:0000256" key="2">
    <source>
        <dbReference type="ARBA" id="ARBA00023027"/>
    </source>
</evidence>
<comment type="caution">
    <text evidence="4">The sequence shown here is derived from an EMBL/GenBank/DDBJ whole genome shotgun (WGS) entry which is preliminary data.</text>
</comment>
<evidence type="ECO:0000259" key="3">
    <source>
        <dbReference type="Pfam" id="PF00171"/>
    </source>
</evidence>
<accession>A0ABQ9W1V0</accession>
<gene>
    <name evidence="4" type="primary">ALDH8A1_4</name>
    <name evidence="4" type="ORF">P7K49_008633</name>
</gene>
<evidence type="ECO:0000256" key="1">
    <source>
        <dbReference type="ARBA" id="ARBA00009986"/>
    </source>
</evidence>
<keyword evidence="5" id="KW-1185">Reference proteome</keyword>
<dbReference type="PANTHER" id="PTHR43720:SF2">
    <property type="entry name" value="2-AMINOMUCONIC SEMIALDEHYDE DEHYDROGENASE"/>
    <property type="match status" value="1"/>
</dbReference>
<reference evidence="4 5" key="1">
    <citation type="submission" date="2023-05" db="EMBL/GenBank/DDBJ databases">
        <title>B98-5 Cell Line De Novo Hybrid Assembly: An Optical Mapping Approach.</title>
        <authorList>
            <person name="Kananen K."/>
            <person name="Auerbach J.A."/>
            <person name="Kautto E."/>
            <person name="Blachly J.S."/>
        </authorList>
    </citation>
    <scope>NUCLEOTIDE SEQUENCE [LARGE SCALE GENOMIC DNA]</scope>
    <source>
        <strain evidence="4">B95-8</strain>
        <tissue evidence="4">Cell line</tissue>
    </source>
</reference>
<dbReference type="PANTHER" id="PTHR43720">
    <property type="entry name" value="2-AMINOMUCONIC SEMIALDEHYDE DEHYDROGENASE"/>
    <property type="match status" value="1"/>
</dbReference>
<keyword evidence="2" id="KW-0520">NAD</keyword>
<dbReference type="InterPro" id="IPR015590">
    <property type="entry name" value="Aldehyde_DH_dom"/>
</dbReference>
<feature type="domain" description="Aldehyde dehydrogenase" evidence="3">
    <location>
        <begin position="9"/>
        <end position="161"/>
    </location>
</feature>
<feature type="non-terminal residue" evidence="4">
    <location>
        <position position="161"/>
    </location>
</feature>